<evidence type="ECO:0000259" key="4">
    <source>
        <dbReference type="PROSITE" id="PS51231"/>
    </source>
</evidence>
<dbReference type="InterPro" id="IPR010472">
    <property type="entry name" value="FH3_dom"/>
</dbReference>
<feature type="coiled-coil region" evidence="2">
    <location>
        <begin position="440"/>
        <end position="564"/>
    </location>
</feature>
<sequence length="968" mass="112615">MAPRKRGGGGGRGGLSFFFCCFNSSDHPEITYRLREDFALQVMEPSLPMPGYDELDGMFSELVDELDLTEKHREAMFALPAEKKWQIYCSKKKEQEENKSATSWPEYYIDQLNSMAARKTLLALEKEDEEERNKTIESLKTALRTQPMRFVTRFIDLDGLTCILNFLKSMDYETTESQIHTSLIGCIKALMNNSQGRAHVLSHSESINIIAQSLATENIKTKVAVLEIMGAVCLVPGGHKKILEAMLHYQRFACERTRFQSLINELDRSTGRYRDEVNLKTAIMSFINAVLSQGAGETSLEFRIHLRYEFLMLGIQPVIDKLRSHENSTLDRHLDYFEMLRNEDELALSKRFESVHIDTKSATQVFDLIRKKMNHTDAYPHFMSVLHHCLLMPHKRSGNTVQYWLLLDRIVQQMVLQNDKGHDPDVTPLENFNVKNVVRMLVNENEVKQWKEQAEKMRKEHHELQQKFEKKERECDAKTQEKEDMMQTLNKMKEKLEKESTEHKNVKQQVAELTTRLHELSTNKLEGTVWMEVDDAKVFKVLDLEDIEKTFSAYQRQQKEAEDDTLSSKKVKELSVIDGRRAQNCNILLSRLKLSNEEIKRAILTMDEQEDLPKDMLEQLLKFVPEKSDVDLLEEHKHELDRMAKPDRFLYEMSRINHYQQRLQSLYFKKKFAERIAEIKPKVEALTKASKEVLHSKNLKQLLEVVLAFGNYMNKGQRGNAYGFKVSSLNKIADTKSSIDKNITLLHYLITILEKKYPKVLMFQEDLQNLSEAAKVNMTELEKDIGNLRSGLKSVESELEYQKKRPQELGDKFVSVVSQFITVASFSFSDVEDSLTEAKELFLRAVKHFGEDNGKMQPDEFFGIFDQFLQSFSEAQQENENMRKRKEEEERRAKMEAQLKEQREKERKARKAKANGEDDGGEFDDLVSALRSGEVFDKDLSKMKRNRKRINSQNTDSSRERPVTKLNF</sequence>
<dbReference type="InterPro" id="IPR014768">
    <property type="entry name" value="GBD/FH3_dom"/>
</dbReference>
<dbReference type="GO" id="GO:0016055">
    <property type="term" value="P:Wnt signaling pathway"/>
    <property type="evidence" value="ECO:0007669"/>
    <property type="project" value="UniProtKB-KW"/>
</dbReference>
<dbReference type="Ensembl" id="ENSSORT00005047465.1">
    <property type="protein sequence ID" value="ENSSORP00005046306.1"/>
    <property type="gene ID" value="ENSSORG00005021050.1"/>
</dbReference>
<dbReference type="PROSITE" id="PS51444">
    <property type="entry name" value="FH2"/>
    <property type="match status" value="1"/>
</dbReference>
<dbReference type="InterPro" id="IPR015425">
    <property type="entry name" value="FH2_Formin"/>
</dbReference>
<feature type="domain" description="FH2" evidence="6">
    <location>
        <begin position="502"/>
        <end position="898"/>
    </location>
</feature>
<reference evidence="7" key="1">
    <citation type="submission" date="2019-06" db="EMBL/GenBank/DDBJ databases">
        <authorList>
            <consortium name="Wellcome Sanger Institute Data Sharing"/>
        </authorList>
    </citation>
    <scope>NUCLEOTIDE SEQUENCE [LARGE SCALE GENOMIC DNA]</scope>
</reference>
<feature type="domain" description="GBD/FH3" evidence="5">
    <location>
        <begin position="47"/>
        <end position="422"/>
    </location>
</feature>
<dbReference type="SMART" id="SM01140">
    <property type="entry name" value="Drf_GBD"/>
    <property type="match status" value="1"/>
</dbReference>
<dbReference type="InterPro" id="IPR051425">
    <property type="entry name" value="Formin_Homology"/>
</dbReference>
<dbReference type="InterPro" id="IPR014767">
    <property type="entry name" value="DAD_dom"/>
</dbReference>
<feature type="region of interest" description="Disordered" evidence="3">
    <location>
        <begin position="875"/>
        <end position="924"/>
    </location>
</feature>
<dbReference type="Gene3D" id="1.10.238.150">
    <property type="entry name" value="Formin, FH3 diaphanous domain"/>
    <property type="match status" value="1"/>
</dbReference>
<dbReference type="PROSITE" id="PS51232">
    <property type="entry name" value="GBD_FH3"/>
    <property type="match status" value="1"/>
</dbReference>
<dbReference type="Proteomes" id="UP000472271">
    <property type="component" value="Chromosome 24"/>
</dbReference>
<evidence type="ECO:0000313" key="8">
    <source>
        <dbReference type="Proteomes" id="UP000472271"/>
    </source>
</evidence>
<dbReference type="SUPFAM" id="SSF48371">
    <property type="entry name" value="ARM repeat"/>
    <property type="match status" value="1"/>
</dbReference>
<reference evidence="7" key="2">
    <citation type="submission" date="2025-08" db="UniProtKB">
        <authorList>
            <consortium name="Ensembl"/>
        </authorList>
    </citation>
    <scope>IDENTIFICATION</scope>
</reference>
<dbReference type="PANTHER" id="PTHR45725">
    <property type="entry name" value="FORMIN HOMOLOGY 2 FAMILY MEMBER"/>
    <property type="match status" value="1"/>
</dbReference>
<dbReference type="Gene3D" id="1.25.10.10">
    <property type="entry name" value="Leucine-rich Repeat Variant"/>
    <property type="match status" value="1"/>
</dbReference>
<protein>
    <recommendedName>
        <fullName evidence="9">Dishevelled associated activator of morphogenesis 1b</fullName>
    </recommendedName>
</protein>
<dbReference type="InterPro" id="IPR011989">
    <property type="entry name" value="ARM-like"/>
</dbReference>
<dbReference type="InterPro" id="IPR042201">
    <property type="entry name" value="FH2_Formin_sf"/>
</dbReference>
<evidence type="ECO:0000259" key="5">
    <source>
        <dbReference type="PROSITE" id="PS51232"/>
    </source>
</evidence>
<keyword evidence="2" id="KW-0175">Coiled coil</keyword>
<dbReference type="GO" id="GO:0031267">
    <property type="term" value="F:small GTPase binding"/>
    <property type="evidence" value="ECO:0007669"/>
    <property type="project" value="InterPro"/>
</dbReference>
<proteinExistence type="predicted"/>
<dbReference type="Pfam" id="PF06367">
    <property type="entry name" value="Drf_FH3"/>
    <property type="match status" value="1"/>
</dbReference>
<dbReference type="PANTHER" id="PTHR45725:SF16">
    <property type="entry name" value="DISHEVELED-ASSOCIATED ACTIVATOR OF MORPHOGENESIS 1"/>
    <property type="match status" value="1"/>
</dbReference>
<organism evidence="7 8">
    <name type="scientific">Sphaeramia orbicularis</name>
    <name type="common">orbiculate cardinalfish</name>
    <dbReference type="NCBI Taxonomy" id="375764"/>
    <lineage>
        <taxon>Eukaryota</taxon>
        <taxon>Metazoa</taxon>
        <taxon>Chordata</taxon>
        <taxon>Craniata</taxon>
        <taxon>Vertebrata</taxon>
        <taxon>Euteleostomi</taxon>
        <taxon>Actinopterygii</taxon>
        <taxon>Neopterygii</taxon>
        <taxon>Teleostei</taxon>
        <taxon>Neoteleostei</taxon>
        <taxon>Acanthomorphata</taxon>
        <taxon>Gobiaria</taxon>
        <taxon>Kurtiformes</taxon>
        <taxon>Apogonoidei</taxon>
        <taxon>Apogonidae</taxon>
        <taxon>Apogoninae</taxon>
        <taxon>Sphaeramia</taxon>
    </lineage>
</organism>
<dbReference type="GO" id="GO:0030036">
    <property type="term" value="P:actin cytoskeleton organization"/>
    <property type="evidence" value="ECO:0007669"/>
    <property type="project" value="InterPro"/>
</dbReference>
<keyword evidence="8" id="KW-1185">Reference proteome</keyword>
<dbReference type="SUPFAM" id="SSF101447">
    <property type="entry name" value="Formin homology 2 domain (FH2 domain)"/>
    <property type="match status" value="1"/>
</dbReference>
<feature type="region of interest" description="Disordered" evidence="3">
    <location>
        <begin position="938"/>
        <end position="968"/>
    </location>
</feature>
<gene>
    <name evidence="7" type="primary">daam1</name>
</gene>
<evidence type="ECO:0000259" key="6">
    <source>
        <dbReference type="PROSITE" id="PS51444"/>
    </source>
</evidence>
<dbReference type="SMART" id="SM00498">
    <property type="entry name" value="FH2"/>
    <property type="match status" value="1"/>
</dbReference>
<dbReference type="InterPro" id="IPR010473">
    <property type="entry name" value="GTPase-bd"/>
</dbReference>
<dbReference type="FunFam" id="1.25.10.10:FF:000012">
    <property type="entry name" value="Dishevelled associated activator of morphogenesis 2"/>
    <property type="match status" value="1"/>
</dbReference>
<feature type="compositionally biased region" description="Basic and acidic residues" evidence="3">
    <location>
        <begin position="880"/>
        <end position="907"/>
    </location>
</feature>
<dbReference type="AlphaFoldDB" id="A0A673BTW7"/>
<feature type="domain" description="DAD" evidence="4">
    <location>
        <begin position="916"/>
        <end position="948"/>
    </location>
</feature>
<evidence type="ECO:0000256" key="1">
    <source>
        <dbReference type="ARBA" id="ARBA00022687"/>
    </source>
</evidence>
<keyword evidence="1" id="KW-0879">Wnt signaling pathway</keyword>
<dbReference type="Pfam" id="PF06371">
    <property type="entry name" value="Drf_GBD"/>
    <property type="match status" value="1"/>
</dbReference>
<evidence type="ECO:0000256" key="2">
    <source>
        <dbReference type="SAM" id="Coils"/>
    </source>
</evidence>
<evidence type="ECO:0000256" key="3">
    <source>
        <dbReference type="SAM" id="MobiDB-lite"/>
    </source>
</evidence>
<name>A0A673BTW7_9TELE</name>
<dbReference type="InterPro" id="IPR016024">
    <property type="entry name" value="ARM-type_fold"/>
</dbReference>
<feature type="compositionally biased region" description="Basic and acidic residues" evidence="3">
    <location>
        <begin position="957"/>
        <end position="968"/>
    </location>
</feature>
<dbReference type="Gene3D" id="1.20.58.2220">
    <property type="entry name" value="Formin, FH2 domain"/>
    <property type="match status" value="1"/>
</dbReference>
<evidence type="ECO:0008006" key="9">
    <source>
        <dbReference type="Google" id="ProtNLM"/>
    </source>
</evidence>
<dbReference type="GO" id="GO:0003779">
    <property type="term" value="F:actin binding"/>
    <property type="evidence" value="ECO:0007669"/>
    <property type="project" value="InterPro"/>
</dbReference>
<dbReference type="PROSITE" id="PS51231">
    <property type="entry name" value="DAD"/>
    <property type="match status" value="1"/>
</dbReference>
<dbReference type="Pfam" id="PF02181">
    <property type="entry name" value="FH2"/>
    <property type="match status" value="1"/>
</dbReference>
<dbReference type="GO" id="GO:0001725">
    <property type="term" value="C:stress fiber"/>
    <property type="evidence" value="ECO:0007669"/>
    <property type="project" value="TreeGrafter"/>
</dbReference>
<dbReference type="SMART" id="SM01139">
    <property type="entry name" value="Drf_FH3"/>
    <property type="match status" value="1"/>
</dbReference>
<feature type="coiled-coil region" evidence="2">
    <location>
        <begin position="764"/>
        <end position="798"/>
    </location>
</feature>
<reference evidence="7" key="3">
    <citation type="submission" date="2025-09" db="UniProtKB">
        <authorList>
            <consortium name="Ensembl"/>
        </authorList>
    </citation>
    <scope>IDENTIFICATION</scope>
</reference>
<evidence type="ECO:0000313" key="7">
    <source>
        <dbReference type="Ensembl" id="ENSSORP00005046306.1"/>
    </source>
</evidence>
<dbReference type="FunFam" id="1.20.58.2220:FF:000002">
    <property type="entry name" value="Dishevelled associated activator of morphogenesis 1"/>
    <property type="match status" value="1"/>
</dbReference>
<dbReference type="FunFam" id="1.10.238.150:FF:000001">
    <property type="entry name" value="Dishevelled associated activator of morphogenesis 1"/>
    <property type="match status" value="1"/>
</dbReference>
<accession>A0A673BTW7</accession>